<dbReference type="EMBL" id="CP012673">
    <property type="protein sequence ID" value="AUX44742.1"/>
    <property type="molecule type" value="Genomic_DNA"/>
</dbReference>
<gene>
    <name evidence="1" type="ORF">SOCE26_062100</name>
</gene>
<reference evidence="1 2" key="1">
    <citation type="submission" date="2015-09" db="EMBL/GenBank/DDBJ databases">
        <title>Sorangium comparison.</title>
        <authorList>
            <person name="Zaburannyi N."/>
            <person name="Bunk B."/>
            <person name="Overmann J."/>
            <person name="Mueller R."/>
        </authorList>
    </citation>
    <scope>NUCLEOTIDE SEQUENCE [LARGE SCALE GENOMIC DNA]</scope>
    <source>
        <strain evidence="1 2">So ce26</strain>
    </source>
</reference>
<proteinExistence type="predicted"/>
<sequence length="128" mass="13738">MHYDGQSWKRVLSSGTSETLRGVWGTGPGDVFAVGASDTIVHYDGQSWKRVPSSDTLENLAGVWGSGPGAVFAVGWSGTIVHYDGVSWLRFNSTTDESFQGIWGHAGTSFMVGDRGTIFRHTRTGATP</sequence>
<evidence type="ECO:0008006" key="3">
    <source>
        <dbReference type="Google" id="ProtNLM"/>
    </source>
</evidence>
<accession>A0A2L0EZJ7</accession>
<dbReference type="OrthoDB" id="8093255at2"/>
<evidence type="ECO:0000313" key="1">
    <source>
        <dbReference type="EMBL" id="AUX44742.1"/>
    </source>
</evidence>
<dbReference type="RefSeq" id="WP_159397453.1">
    <property type="nucleotide sequence ID" value="NZ_CP012673.1"/>
</dbReference>
<organism evidence="1 2">
    <name type="scientific">Sorangium cellulosum</name>
    <name type="common">Polyangium cellulosum</name>
    <dbReference type="NCBI Taxonomy" id="56"/>
    <lineage>
        <taxon>Bacteria</taxon>
        <taxon>Pseudomonadati</taxon>
        <taxon>Myxococcota</taxon>
        <taxon>Polyangia</taxon>
        <taxon>Polyangiales</taxon>
        <taxon>Polyangiaceae</taxon>
        <taxon>Sorangium</taxon>
    </lineage>
</organism>
<dbReference type="AlphaFoldDB" id="A0A2L0EZJ7"/>
<protein>
    <recommendedName>
        <fullName evidence="3">Glucosyltransferase-I</fullName>
    </recommendedName>
</protein>
<evidence type="ECO:0000313" key="2">
    <source>
        <dbReference type="Proteomes" id="UP000238348"/>
    </source>
</evidence>
<dbReference type="Proteomes" id="UP000238348">
    <property type="component" value="Chromosome"/>
</dbReference>
<name>A0A2L0EZJ7_SORCE</name>